<dbReference type="Proteomes" id="UP000735302">
    <property type="component" value="Unassembled WGS sequence"/>
</dbReference>
<keyword evidence="3" id="KW-0968">Cytoplasmic vesicle</keyword>
<comment type="similarity">
    <text evidence="2 4">Belongs to the insulin family.</text>
</comment>
<protein>
    <submittedName>
        <fullName evidence="7">Insulin-like peptide ii</fullName>
    </submittedName>
</protein>
<dbReference type="InterPro" id="IPR022353">
    <property type="entry name" value="Insulin_CS"/>
</dbReference>
<dbReference type="InterPro" id="IPR036438">
    <property type="entry name" value="Insulin-like_sf"/>
</dbReference>
<evidence type="ECO:0000256" key="1">
    <source>
        <dbReference type="ARBA" id="ARBA00004398"/>
    </source>
</evidence>
<dbReference type="SMART" id="SM00078">
    <property type="entry name" value="IlGF"/>
    <property type="match status" value="1"/>
</dbReference>
<comment type="subcellular location">
    <subcellularLocation>
        <location evidence="1">Cytoplasmic vesicle</location>
        <location evidence="1">Secretory vesicle</location>
    </subcellularLocation>
    <subcellularLocation>
        <location evidence="4">Secreted</location>
    </subcellularLocation>
</comment>
<evidence type="ECO:0000259" key="6">
    <source>
        <dbReference type="SMART" id="SM00078"/>
    </source>
</evidence>
<proteinExistence type="inferred from homology"/>
<reference evidence="7 8" key="1">
    <citation type="journal article" date="2021" name="Elife">
        <title>Chloroplast acquisition without the gene transfer in kleptoplastic sea slugs, Plakobranchus ocellatus.</title>
        <authorList>
            <person name="Maeda T."/>
            <person name="Takahashi S."/>
            <person name="Yoshida T."/>
            <person name="Shimamura S."/>
            <person name="Takaki Y."/>
            <person name="Nagai Y."/>
            <person name="Toyoda A."/>
            <person name="Suzuki Y."/>
            <person name="Arimoto A."/>
            <person name="Ishii H."/>
            <person name="Satoh N."/>
            <person name="Nishiyama T."/>
            <person name="Hasebe M."/>
            <person name="Maruyama T."/>
            <person name="Minagawa J."/>
            <person name="Obokata J."/>
            <person name="Shigenobu S."/>
        </authorList>
    </citation>
    <scope>NUCLEOTIDE SEQUENCE [LARGE SCALE GENOMIC DNA]</scope>
</reference>
<dbReference type="Gene3D" id="1.10.100.10">
    <property type="entry name" value="Insulin-like"/>
    <property type="match status" value="1"/>
</dbReference>
<evidence type="ECO:0000313" key="7">
    <source>
        <dbReference type="EMBL" id="GFN80757.1"/>
    </source>
</evidence>
<dbReference type="GO" id="GO:0005179">
    <property type="term" value="F:hormone activity"/>
    <property type="evidence" value="ECO:0007669"/>
    <property type="project" value="InterPro"/>
</dbReference>
<keyword evidence="5" id="KW-0732">Signal</keyword>
<feature type="domain" description="Insulin-like" evidence="6">
    <location>
        <begin position="37"/>
        <end position="193"/>
    </location>
</feature>
<keyword evidence="4" id="KW-0964">Secreted</keyword>
<keyword evidence="8" id="KW-1185">Reference proteome</keyword>
<accession>A0AAV3YEA4</accession>
<evidence type="ECO:0000256" key="2">
    <source>
        <dbReference type="ARBA" id="ARBA00009034"/>
    </source>
</evidence>
<dbReference type="EMBL" id="BLXT01000847">
    <property type="protein sequence ID" value="GFN80757.1"/>
    <property type="molecule type" value="Genomic_DNA"/>
</dbReference>
<evidence type="ECO:0000256" key="4">
    <source>
        <dbReference type="RuleBase" id="RU000406"/>
    </source>
</evidence>
<feature type="chain" id="PRO_5043943529" evidence="5">
    <location>
        <begin position="26"/>
        <end position="193"/>
    </location>
</feature>
<feature type="signal peptide" evidence="5">
    <location>
        <begin position="1"/>
        <end position="25"/>
    </location>
</feature>
<gene>
    <name evidence="7" type="ORF">PoB_000726300</name>
</gene>
<dbReference type="InterPro" id="IPR016179">
    <property type="entry name" value="Insulin-like"/>
</dbReference>
<evidence type="ECO:0000256" key="5">
    <source>
        <dbReference type="SAM" id="SignalP"/>
    </source>
</evidence>
<comment type="caution">
    <text evidence="7">The sequence shown here is derived from an EMBL/GenBank/DDBJ whole genome shotgun (WGS) entry which is preliminary data.</text>
</comment>
<dbReference type="AlphaFoldDB" id="A0AAV3YEA4"/>
<evidence type="ECO:0000256" key="3">
    <source>
        <dbReference type="ARBA" id="ARBA00023329"/>
    </source>
</evidence>
<name>A0AAV3YEA4_9GAST</name>
<dbReference type="GO" id="GO:0005576">
    <property type="term" value="C:extracellular region"/>
    <property type="evidence" value="ECO:0007669"/>
    <property type="project" value="UniProtKB-SubCell"/>
</dbReference>
<dbReference type="SUPFAM" id="SSF56994">
    <property type="entry name" value="Insulin-like"/>
    <property type="match status" value="1"/>
</dbReference>
<organism evidence="7 8">
    <name type="scientific">Plakobranchus ocellatus</name>
    <dbReference type="NCBI Taxonomy" id="259542"/>
    <lineage>
        <taxon>Eukaryota</taxon>
        <taxon>Metazoa</taxon>
        <taxon>Spiralia</taxon>
        <taxon>Lophotrochozoa</taxon>
        <taxon>Mollusca</taxon>
        <taxon>Gastropoda</taxon>
        <taxon>Heterobranchia</taxon>
        <taxon>Euthyneura</taxon>
        <taxon>Panpulmonata</taxon>
        <taxon>Sacoglossa</taxon>
        <taxon>Placobranchoidea</taxon>
        <taxon>Plakobranchidae</taxon>
        <taxon>Plakobranchus</taxon>
    </lineage>
</organism>
<dbReference type="PROSITE" id="PS00262">
    <property type="entry name" value="INSULIN"/>
    <property type="match status" value="1"/>
</dbReference>
<dbReference type="Pfam" id="PF00049">
    <property type="entry name" value="Insulin"/>
    <property type="match status" value="1"/>
</dbReference>
<evidence type="ECO:0000313" key="8">
    <source>
        <dbReference type="Proteomes" id="UP000735302"/>
    </source>
</evidence>
<sequence length="193" mass="22241">MSSRSESLLAMACVLVALAFVVCNSQRCDGDERPHPRGLCGRRLAQAHSNLCFLLREVYHREHYHSTKRSPRLDTSTRGLVQKIYSIPLDVLADLDLSKDNWHLLLTKKSIDMNRDSRFFPEDFVERENEKRNHHGMNAFSRRIARFLRDKAASNDINQFPSSSRNKRTAPSSNMVCDCCYNRCSPEELGTYC</sequence>